<accession>A0ABN7RRU0</accession>
<comment type="caution">
    <text evidence="2">The sequence shown here is derived from an EMBL/GenBank/DDBJ whole genome shotgun (WGS) entry which is preliminary data.</text>
</comment>
<dbReference type="PANTHER" id="PTHR38011">
    <property type="entry name" value="DIHYDROFOLATE REDUCTASE FAMILY PROTEIN (AFU_ORTHOLOGUE AFUA_8G06820)"/>
    <property type="match status" value="1"/>
</dbReference>
<dbReference type="SUPFAM" id="SSF53597">
    <property type="entry name" value="Dihydrofolate reductase-like"/>
    <property type="match status" value="1"/>
</dbReference>
<keyword evidence="3" id="KW-1185">Reference proteome</keyword>
<proteinExistence type="predicted"/>
<dbReference type="Gene3D" id="3.40.430.10">
    <property type="entry name" value="Dihydrofolate Reductase, subunit A"/>
    <property type="match status" value="1"/>
</dbReference>
<dbReference type="InterPro" id="IPR050765">
    <property type="entry name" value="Riboflavin_Biosynth_HTPR"/>
</dbReference>
<evidence type="ECO:0000259" key="1">
    <source>
        <dbReference type="Pfam" id="PF01872"/>
    </source>
</evidence>
<name>A0ABN7RRU0_THEXY</name>
<gene>
    <name evidence="2" type="primary">txxe 1173-folA-3</name>
    <name evidence="2" type="ORF">TXXE_05020</name>
</gene>
<dbReference type="Pfam" id="PF01872">
    <property type="entry name" value="RibD_C"/>
    <property type="match status" value="1"/>
</dbReference>
<dbReference type="Proteomes" id="UP000681526">
    <property type="component" value="Unassembled WGS sequence"/>
</dbReference>
<evidence type="ECO:0000313" key="2">
    <source>
        <dbReference type="EMBL" id="CAG5081434.1"/>
    </source>
</evidence>
<dbReference type="InterPro" id="IPR024072">
    <property type="entry name" value="DHFR-like_dom_sf"/>
</dbReference>
<feature type="domain" description="Bacterial bifunctional deaminase-reductase C-terminal" evidence="1">
    <location>
        <begin position="4"/>
        <end position="178"/>
    </location>
</feature>
<dbReference type="RefSeq" id="WP_015255699.1">
    <property type="nucleotide sequence ID" value="NZ_CAJRAY010000023.1"/>
</dbReference>
<reference evidence="2 3" key="1">
    <citation type="submission" date="2021-04" db="EMBL/GenBank/DDBJ databases">
        <authorList>
            <person name="Rakotoarivonina H."/>
        </authorList>
    </citation>
    <scope>NUCLEOTIDE SEQUENCE [LARGE SCALE GENOMIC DNA]</scope>
    <source>
        <strain evidence="2 3">XE</strain>
    </source>
</reference>
<dbReference type="EMBL" id="CAJRAY010000023">
    <property type="protein sequence ID" value="CAG5081434.1"/>
    <property type="molecule type" value="Genomic_DNA"/>
</dbReference>
<sequence>MAQLTYHVATTLDLFIADPNGVADESVFLYADDGGDFFESVRNYDAVLMGSRTYAYGFRYGLKPGEPSGIAQAVHPDLKHYIFSRGLDFESNEKVELVREDAAAFTRRLKNEGKYQNLWLCGGGLLAGELLRHQLIDTLILKINPVLLGDGIPLFGPVKQKLNLKLLSSKTYDSGVVLSSYQIIYPS</sequence>
<dbReference type="PANTHER" id="PTHR38011:SF11">
    <property type="entry name" value="2,5-DIAMINO-6-RIBOSYLAMINO-4(3H)-PYRIMIDINONE 5'-PHOSPHATE REDUCTASE"/>
    <property type="match status" value="1"/>
</dbReference>
<protein>
    <submittedName>
        <fullName evidence="2">Riboflavin biosynthesis protein RibD C-terminal domain protein, Dihydrofolate reductase</fullName>
    </submittedName>
</protein>
<organism evidence="2 3">
    <name type="scientific">Thermobacillus xylanilyticus</name>
    <dbReference type="NCBI Taxonomy" id="76633"/>
    <lineage>
        <taxon>Bacteria</taxon>
        <taxon>Bacillati</taxon>
        <taxon>Bacillota</taxon>
        <taxon>Bacilli</taxon>
        <taxon>Bacillales</taxon>
        <taxon>Paenibacillaceae</taxon>
        <taxon>Thermobacillus</taxon>
    </lineage>
</organism>
<dbReference type="InterPro" id="IPR002734">
    <property type="entry name" value="RibDG_C"/>
</dbReference>
<evidence type="ECO:0000313" key="3">
    <source>
        <dbReference type="Proteomes" id="UP000681526"/>
    </source>
</evidence>